<dbReference type="InterPro" id="IPR009051">
    <property type="entry name" value="Helical_ferredxn"/>
</dbReference>
<proteinExistence type="predicted"/>
<keyword evidence="2" id="KW-0004">4Fe-4S</keyword>
<keyword evidence="3" id="KW-0479">Metal-binding</keyword>
<dbReference type="PANTHER" id="PTHR47153">
    <property type="entry name" value="LACTATE UTILIZATION PROTEIN B"/>
    <property type="match status" value="1"/>
</dbReference>
<accession>F2NFC2</accession>
<dbReference type="Gene3D" id="1.10.1060.10">
    <property type="entry name" value="Alpha-helical ferredoxin"/>
    <property type="match status" value="1"/>
</dbReference>
<keyword evidence="6" id="KW-0408">Iron</keyword>
<dbReference type="PANTHER" id="PTHR47153:SF2">
    <property type="entry name" value="LACTATE UTILIZATION PROTEIN B"/>
    <property type="match status" value="1"/>
</dbReference>
<dbReference type="PROSITE" id="PS51379">
    <property type="entry name" value="4FE4S_FER_2"/>
    <property type="match status" value="2"/>
</dbReference>
<dbReference type="GO" id="GO:0046872">
    <property type="term" value="F:metal ion binding"/>
    <property type="evidence" value="ECO:0007669"/>
    <property type="project" value="UniProtKB-KW"/>
</dbReference>
<dbReference type="OrthoDB" id="5289041at2"/>
<evidence type="ECO:0000256" key="3">
    <source>
        <dbReference type="ARBA" id="ARBA00022723"/>
    </source>
</evidence>
<dbReference type="EMBL" id="CP002629">
    <property type="protein sequence ID" value="AEB10041.1"/>
    <property type="molecule type" value="Genomic_DNA"/>
</dbReference>
<dbReference type="KEGG" id="dao:Desac_2213"/>
<dbReference type="PROSITE" id="PS00198">
    <property type="entry name" value="4FE4S_FER_1"/>
    <property type="match status" value="1"/>
</dbReference>
<gene>
    <name evidence="9" type="ordered locus">Desac_2213</name>
</gene>
<evidence type="ECO:0000256" key="1">
    <source>
        <dbReference type="ARBA" id="ARBA00022448"/>
    </source>
</evidence>
<keyword evidence="1" id="KW-0813">Transport</keyword>
<dbReference type="AlphaFoldDB" id="F2NFC2"/>
<dbReference type="InterPro" id="IPR017900">
    <property type="entry name" value="4Fe4S_Fe_S_CS"/>
</dbReference>
<dbReference type="InterPro" id="IPR024185">
    <property type="entry name" value="FTHF_cligase-like_sf"/>
</dbReference>
<evidence type="ECO:0000256" key="4">
    <source>
        <dbReference type="ARBA" id="ARBA00022737"/>
    </source>
</evidence>
<keyword evidence="7" id="KW-0411">Iron-sulfur</keyword>
<dbReference type="SUPFAM" id="SSF100950">
    <property type="entry name" value="NagB/RpiA/CoA transferase-like"/>
    <property type="match status" value="1"/>
</dbReference>
<dbReference type="eggNOG" id="COG1139">
    <property type="taxonomic scope" value="Bacteria"/>
</dbReference>
<dbReference type="Pfam" id="PF13183">
    <property type="entry name" value="Fer4_8"/>
    <property type="match status" value="1"/>
</dbReference>
<protein>
    <submittedName>
        <fullName evidence="9">Lactate utilization protein B/C</fullName>
    </submittedName>
</protein>
<feature type="domain" description="4Fe-4S ferredoxin-type" evidence="8">
    <location>
        <begin position="299"/>
        <end position="327"/>
    </location>
</feature>
<evidence type="ECO:0000313" key="10">
    <source>
        <dbReference type="Proteomes" id="UP000000483"/>
    </source>
</evidence>
<evidence type="ECO:0000256" key="7">
    <source>
        <dbReference type="ARBA" id="ARBA00023014"/>
    </source>
</evidence>
<feature type="domain" description="4Fe-4S ferredoxin-type" evidence="8">
    <location>
        <begin position="346"/>
        <end position="376"/>
    </location>
</feature>
<keyword evidence="4" id="KW-0677">Repeat</keyword>
<dbReference type="Pfam" id="PF02589">
    <property type="entry name" value="LUD_dom"/>
    <property type="match status" value="1"/>
</dbReference>
<dbReference type="GO" id="GO:0006089">
    <property type="term" value="P:lactate metabolic process"/>
    <property type="evidence" value="ECO:0007669"/>
    <property type="project" value="InterPro"/>
</dbReference>
<dbReference type="InterPro" id="IPR037171">
    <property type="entry name" value="NagB/RpiA_transferase-like"/>
</dbReference>
<organism evidence="9 10">
    <name type="scientific">Desulfobacca acetoxidans (strain ATCC 700848 / DSM 11109 / ASRB2)</name>
    <dbReference type="NCBI Taxonomy" id="880072"/>
    <lineage>
        <taxon>Bacteria</taxon>
        <taxon>Pseudomonadati</taxon>
        <taxon>Thermodesulfobacteriota</taxon>
        <taxon>Desulfobaccia</taxon>
        <taxon>Desulfobaccales</taxon>
        <taxon>Desulfobaccaceae</taxon>
        <taxon>Desulfobacca</taxon>
    </lineage>
</organism>
<name>F2NFC2_DESAR</name>
<dbReference type="SUPFAM" id="SSF46548">
    <property type="entry name" value="alpha-helical ferredoxin"/>
    <property type="match status" value="1"/>
</dbReference>
<evidence type="ECO:0000256" key="5">
    <source>
        <dbReference type="ARBA" id="ARBA00022982"/>
    </source>
</evidence>
<evidence type="ECO:0000256" key="2">
    <source>
        <dbReference type="ARBA" id="ARBA00022485"/>
    </source>
</evidence>
<dbReference type="InterPro" id="IPR003741">
    <property type="entry name" value="LUD_dom"/>
</dbReference>
<dbReference type="HOGENOM" id="CLU_027059_2_0_7"/>
<dbReference type="Proteomes" id="UP000000483">
    <property type="component" value="Chromosome"/>
</dbReference>
<sequence>MFARQVQKTFRNHPPEITTLEVPAIRLAVQRALAARARLVETYPHWEAWRKQAKAIKSEVVTHLSDYLDQLRRQVEGWGGQVLEAPDSRTACRLITELVGRHQVRLLVKSKSMTSEEISLNPALEAANCRVTETDLGEFIVQLAGQTPSHLTAPAMHLNRDDIADLFSTHLDLPRHNDPVVLSRQGAKFLRPRYWEAQMGITGVNFAAAASGHLITLENEGNLRLTATAPPVHVALMGLEKIIPTLADLEVLLRLLPVSATGQRLTAYVNFIRGMKPQPGGRQAFYLILLDNGRRRLAADPLYREALFCLRCGACLNVCPIFQLGGGHLYGQVYPGAIGILLAPFLGSGVDLTDLCTQCGACSQICPVGIPLAEQICRRRTESRLHPALKVMTRGSSSVLEHPRLYRFLTPLWRFLARLLPDGPGGRWWGENRRLPMPAEESFFESQFPKRRTFP</sequence>
<reference evidence="10" key="2">
    <citation type="submission" date="2011-03" db="EMBL/GenBank/DDBJ databases">
        <title>The complete genome of Desulfobacca acetoxidans DSM 11109.</title>
        <authorList>
            <consortium name="US DOE Joint Genome Institute (JGI-PGF)"/>
            <person name="Lucas S."/>
            <person name="Copeland A."/>
            <person name="Lapidus A."/>
            <person name="Bruce D."/>
            <person name="Goodwin L."/>
            <person name="Pitluck S."/>
            <person name="Peters L."/>
            <person name="Kyrpides N."/>
            <person name="Mavromatis K."/>
            <person name="Ivanova N."/>
            <person name="Ovchinnikova G."/>
            <person name="Teshima H."/>
            <person name="Detter J.C."/>
            <person name="Han C."/>
            <person name="Land M."/>
            <person name="Hauser L."/>
            <person name="Markowitz V."/>
            <person name="Cheng J.-F."/>
            <person name="Hugenholtz P."/>
            <person name="Woyke T."/>
            <person name="Wu D."/>
            <person name="Spring S."/>
            <person name="Schueler E."/>
            <person name="Brambilla E."/>
            <person name="Klenk H.-P."/>
            <person name="Eisen J.A."/>
        </authorList>
    </citation>
    <scope>NUCLEOTIDE SEQUENCE [LARGE SCALE GENOMIC DNA]</scope>
    <source>
        <strain evidence="10">ATCC 700848 / DSM 11109 / ASRB2</strain>
    </source>
</reference>
<keyword evidence="5" id="KW-0249">Electron transport</keyword>
<dbReference type="STRING" id="880072.Desac_2213"/>
<dbReference type="InterPro" id="IPR004452">
    <property type="entry name" value="LutB/LldF"/>
</dbReference>
<dbReference type="Gene3D" id="3.40.50.10420">
    <property type="entry name" value="NagB/RpiA/CoA transferase-like"/>
    <property type="match status" value="1"/>
</dbReference>
<dbReference type="InterPro" id="IPR017896">
    <property type="entry name" value="4Fe4S_Fe-S-bd"/>
</dbReference>
<dbReference type="GO" id="GO:0051539">
    <property type="term" value="F:4 iron, 4 sulfur cluster binding"/>
    <property type="evidence" value="ECO:0007669"/>
    <property type="project" value="UniProtKB-KW"/>
</dbReference>
<reference evidence="9 10" key="1">
    <citation type="journal article" date="2011" name="Stand. Genomic Sci.">
        <title>Complete genome sequence of the acetate-degrading sulfate reducer Desulfobacca acetoxidans type strain (ASRB2).</title>
        <authorList>
            <person name="Goker M."/>
            <person name="Teshima H."/>
            <person name="Lapidus A."/>
            <person name="Nolan M."/>
            <person name="Lucas S."/>
            <person name="Hammon N."/>
            <person name="Deshpande S."/>
            <person name="Cheng J.F."/>
            <person name="Tapia R."/>
            <person name="Han C."/>
            <person name="Goodwin L."/>
            <person name="Pitluck S."/>
            <person name="Huntemann M."/>
            <person name="Liolios K."/>
            <person name="Ivanova N."/>
            <person name="Pagani I."/>
            <person name="Mavromatis K."/>
            <person name="Ovchinikova G."/>
            <person name="Pati A."/>
            <person name="Chen A."/>
            <person name="Palaniappan K."/>
            <person name="Land M."/>
            <person name="Hauser L."/>
            <person name="Brambilla E.M."/>
            <person name="Rohde M."/>
            <person name="Spring S."/>
            <person name="Detter J.C."/>
            <person name="Woyke T."/>
            <person name="Bristow J."/>
            <person name="Eisen J.A."/>
            <person name="Markowitz V."/>
            <person name="Hugenholtz P."/>
            <person name="Kyrpides N.C."/>
            <person name="Klenk H.P."/>
        </authorList>
    </citation>
    <scope>NUCLEOTIDE SEQUENCE [LARGE SCALE GENOMIC DNA]</scope>
    <source>
        <strain evidence="10">ATCC 700848 / DSM 11109 / ASRB2</strain>
    </source>
</reference>
<evidence type="ECO:0000259" key="8">
    <source>
        <dbReference type="PROSITE" id="PS51379"/>
    </source>
</evidence>
<evidence type="ECO:0000313" key="9">
    <source>
        <dbReference type="EMBL" id="AEB10041.1"/>
    </source>
</evidence>
<keyword evidence="10" id="KW-1185">Reference proteome</keyword>
<evidence type="ECO:0000256" key="6">
    <source>
        <dbReference type="ARBA" id="ARBA00023004"/>
    </source>
</evidence>